<dbReference type="PANTHER" id="PTHR30250:SF28">
    <property type="entry name" value="POLYSACCHARIDE BIOSYNTHESIS PROTEIN"/>
    <property type="match status" value="1"/>
</dbReference>
<evidence type="ECO:0000256" key="2">
    <source>
        <dbReference type="ARBA" id="ARBA00022475"/>
    </source>
</evidence>
<feature type="transmembrane region" description="Helical" evidence="6">
    <location>
        <begin position="404"/>
        <end position="426"/>
    </location>
</feature>
<feature type="transmembrane region" description="Helical" evidence="6">
    <location>
        <begin position="343"/>
        <end position="362"/>
    </location>
</feature>
<comment type="caution">
    <text evidence="7">The sequence shown here is derived from an EMBL/GenBank/DDBJ whole genome shotgun (WGS) entry which is preliminary data.</text>
</comment>
<gene>
    <name evidence="7" type="ORF">D4741_08045</name>
</gene>
<dbReference type="GO" id="GO:0005886">
    <property type="term" value="C:plasma membrane"/>
    <property type="evidence" value="ECO:0007669"/>
    <property type="project" value="UniProtKB-SubCell"/>
</dbReference>
<feature type="transmembrane region" description="Helical" evidence="6">
    <location>
        <begin position="374"/>
        <end position="392"/>
    </location>
</feature>
<keyword evidence="4 6" id="KW-1133">Transmembrane helix</keyword>
<feature type="transmembrane region" description="Helical" evidence="6">
    <location>
        <begin position="309"/>
        <end position="331"/>
    </location>
</feature>
<dbReference type="PANTHER" id="PTHR30250">
    <property type="entry name" value="PST FAMILY PREDICTED COLANIC ACID TRANSPORTER"/>
    <property type="match status" value="1"/>
</dbReference>
<evidence type="ECO:0000256" key="1">
    <source>
        <dbReference type="ARBA" id="ARBA00004651"/>
    </source>
</evidence>
<evidence type="ECO:0000313" key="7">
    <source>
        <dbReference type="EMBL" id="RJF38001.1"/>
    </source>
</evidence>
<evidence type="ECO:0000313" key="8">
    <source>
        <dbReference type="Proteomes" id="UP000265938"/>
    </source>
</evidence>
<dbReference type="Proteomes" id="UP000265938">
    <property type="component" value="Unassembled WGS sequence"/>
</dbReference>
<accession>A0A3A3EVC1</accession>
<dbReference type="EMBL" id="QYSE01000001">
    <property type="protein sequence ID" value="RJF38001.1"/>
    <property type="molecule type" value="Genomic_DNA"/>
</dbReference>
<organism evidence="7 8">
    <name type="scientific">Pseudoalteromonas gelatinilytica</name>
    <dbReference type="NCBI Taxonomy" id="1703256"/>
    <lineage>
        <taxon>Bacteria</taxon>
        <taxon>Pseudomonadati</taxon>
        <taxon>Pseudomonadota</taxon>
        <taxon>Gammaproteobacteria</taxon>
        <taxon>Alteromonadales</taxon>
        <taxon>Pseudoalteromonadaceae</taxon>
        <taxon>Pseudoalteromonas</taxon>
    </lineage>
</organism>
<feature type="transmembrane region" description="Helical" evidence="6">
    <location>
        <begin position="124"/>
        <end position="142"/>
    </location>
</feature>
<comment type="subcellular location">
    <subcellularLocation>
        <location evidence="1">Cell membrane</location>
        <topology evidence="1">Multi-pass membrane protein</topology>
    </subcellularLocation>
</comment>
<reference evidence="7 8" key="1">
    <citation type="submission" date="2018-09" db="EMBL/GenBank/DDBJ databases">
        <title>Identification of marine bacteria producing industrial enzymes.</title>
        <authorList>
            <person name="Cheng T.H."/>
            <person name="Saidin J."/>
            <person name="Muhd D.D."/>
            <person name="Isa M.N.M."/>
            <person name="Bakar M.F.A."/>
            <person name="Ismail N."/>
        </authorList>
    </citation>
    <scope>NUCLEOTIDE SEQUENCE [LARGE SCALE GENOMIC DNA]</scope>
    <source>
        <strain evidence="7 8">MNAD 1.6</strain>
    </source>
</reference>
<evidence type="ECO:0000256" key="3">
    <source>
        <dbReference type="ARBA" id="ARBA00022692"/>
    </source>
</evidence>
<keyword evidence="5 6" id="KW-0472">Membrane</keyword>
<feature type="transmembrane region" description="Helical" evidence="6">
    <location>
        <begin position="20"/>
        <end position="40"/>
    </location>
</feature>
<evidence type="ECO:0000256" key="5">
    <source>
        <dbReference type="ARBA" id="ARBA00023136"/>
    </source>
</evidence>
<feature type="transmembrane region" description="Helical" evidence="6">
    <location>
        <begin position="186"/>
        <end position="204"/>
    </location>
</feature>
<evidence type="ECO:0000256" key="6">
    <source>
        <dbReference type="SAM" id="Phobius"/>
    </source>
</evidence>
<dbReference type="InterPro" id="IPR050833">
    <property type="entry name" value="Poly_Biosynth_Transport"/>
</dbReference>
<evidence type="ECO:0000256" key="4">
    <source>
        <dbReference type="ARBA" id="ARBA00022989"/>
    </source>
</evidence>
<feature type="transmembrane region" description="Helical" evidence="6">
    <location>
        <begin position="52"/>
        <end position="77"/>
    </location>
</feature>
<proteinExistence type="predicted"/>
<dbReference type="Pfam" id="PF13440">
    <property type="entry name" value="Polysacc_synt_3"/>
    <property type="match status" value="1"/>
</dbReference>
<feature type="transmembrane region" description="Helical" evidence="6">
    <location>
        <begin position="89"/>
        <end position="112"/>
    </location>
</feature>
<dbReference type="AlphaFoldDB" id="A0A3A3EVC1"/>
<keyword evidence="2" id="KW-1003">Cell membrane</keyword>
<sequence>MKSCEYRSLIVRNLFNSNFIRNVIIVASGTAGAQAITLLLTPIITRIYGPSIIGVAGVFSSIVIVLSPLATLSYHYAIVLPKRESEARAIFFLSLKLAVLFSILLLVCILLLNDYLFVIFSQSGVSEYLLFVPFAVFFYSLWQMLEQYLIRQGMFKEKAKAAILHSITFNGLKVIIGFISASTWTFVLITTALGGINSFFLYFFSRNKLKEIKNSQSRIAEKIIFYRYIDFAKYKSPEMAVNAASQGLPIILLASFYGAQAAGYFTLARSILGLPATLIGKSVGDVFYPKISKECNDGRKIYVTVKKSTLYLGLVGLLPFGFVALFGSYIFGFIFGSEWFKSGVYASWLSVWLYFMFINAPCIKTLMVIGKQGFLLAFTLITITLRVFVLFITHELFNDDIYTVAVFAISGAVLNVVLIIISFSLCKGFDNRETTHG</sequence>
<name>A0A3A3EVC1_9GAMM</name>
<keyword evidence="3 6" id="KW-0812">Transmembrane</keyword>
<protein>
    <submittedName>
        <fullName evidence="7">Lipopolysaccharide biosynthesis protein</fullName>
    </submittedName>
</protein>
<feature type="transmembrane region" description="Helical" evidence="6">
    <location>
        <begin position="162"/>
        <end position="180"/>
    </location>
</feature>